<dbReference type="AlphaFoldDB" id="G7KXK2"/>
<evidence type="ECO:0000313" key="2">
    <source>
        <dbReference type="EMBL" id="RHN49233.1"/>
    </source>
</evidence>
<accession>G7KXK2</accession>
<dbReference type="Proteomes" id="UP000265566">
    <property type="component" value="Chromosome 7"/>
</dbReference>
<name>G7KXK2_MEDTR</name>
<sequence length="84" mass="9267">MVVDSPTHHLSLFDLLPLLSSFVIVHRSSSPFLCPCSPFVTAVSSQNLSCCRVSSITEPLIHHRDRHLVPSVALYVSEFDPVGH</sequence>
<dbReference type="PaxDb" id="3880-AES82441"/>
<proteinExistence type="predicted"/>
<reference evidence="5" key="4">
    <citation type="journal article" date="2018" name="Nat. Plants">
        <title>Whole-genome landscape of Medicago truncatula symbiotic genes.</title>
        <authorList>
            <person name="Pecrix Y."/>
            <person name="Staton S.E."/>
            <person name="Sallet E."/>
            <person name="Lelandais-Briere C."/>
            <person name="Moreau S."/>
            <person name="Carrere S."/>
            <person name="Blein T."/>
            <person name="Jardinaud M.F."/>
            <person name="Latrasse D."/>
            <person name="Zouine M."/>
            <person name="Zahm M."/>
            <person name="Kreplak J."/>
            <person name="Mayjonade B."/>
            <person name="Satge C."/>
            <person name="Perez M."/>
            <person name="Cauet S."/>
            <person name="Marande W."/>
            <person name="Chantry-Darmon C."/>
            <person name="Lopez-Roques C."/>
            <person name="Bouchez O."/>
            <person name="Berard A."/>
            <person name="Debelle F."/>
            <person name="Munos S."/>
            <person name="Bendahmane A."/>
            <person name="Berges H."/>
            <person name="Niebel A."/>
            <person name="Buitink J."/>
            <person name="Frugier F."/>
            <person name="Benhamed M."/>
            <person name="Crespi M."/>
            <person name="Gouzy J."/>
            <person name="Gamas P."/>
        </authorList>
    </citation>
    <scope>NUCLEOTIDE SEQUENCE [LARGE SCALE GENOMIC DNA]</scope>
    <source>
        <strain evidence="5">cv. Jemalong A17</strain>
    </source>
</reference>
<dbReference type="EMBL" id="CM001223">
    <property type="protein sequence ID" value="AES82441.1"/>
    <property type="molecule type" value="Genomic_DNA"/>
</dbReference>
<reference evidence="1 4" key="2">
    <citation type="journal article" date="2014" name="BMC Genomics">
        <title>An improved genome release (version Mt4.0) for the model legume Medicago truncatula.</title>
        <authorList>
            <person name="Tang H."/>
            <person name="Krishnakumar V."/>
            <person name="Bidwell S."/>
            <person name="Rosen B."/>
            <person name="Chan A."/>
            <person name="Zhou S."/>
            <person name="Gentzbittel L."/>
            <person name="Childs K.L."/>
            <person name="Yandell M."/>
            <person name="Gundlach H."/>
            <person name="Mayer K.F."/>
            <person name="Schwartz D.C."/>
            <person name="Town C.D."/>
        </authorList>
    </citation>
    <scope>GENOME REANNOTATION</scope>
    <source>
        <strain evidence="3 4">cv. Jemalong A17</strain>
    </source>
</reference>
<organism evidence="1 4">
    <name type="scientific">Medicago truncatula</name>
    <name type="common">Barrel medic</name>
    <name type="synonym">Medicago tribuloides</name>
    <dbReference type="NCBI Taxonomy" id="3880"/>
    <lineage>
        <taxon>Eukaryota</taxon>
        <taxon>Viridiplantae</taxon>
        <taxon>Streptophyta</taxon>
        <taxon>Embryophyta</taxon>
        <taxon>Tracheophyta</taxon>
        <taxon>Spermatophyta</taxon>
        <taxon>Magnoliopsida</taxon>
        <taxon>eudicotyledons</taxon>
        <taxon>Gunneridae</taxon>
        <taxon>Pentapetalae</taxon>
        <taxon>rosids</taxon>
        <taxon>fabids</taxon>
        <taxon>Fabales</taxon>
        <taxon>Fabaceae</taxon>
        <taxon>Papilionoideae</taxon>
        <taxon>50 kb inversion clade</taxon>
        <taxon>NPAAA clade</taxon>
        <taxon>Hologalegina</taxon>
        <taxon>IRL clade</taxon>
        <taxon>Trifolieae</taxon>
        <taxon>Medicago</taxon>
    </lineage>
</organism>
<dbReference type="Gramene" id="rna44042">
    <property type="protein sequence ID" value="RHN49233.1"/>
    <property type="gene ID" value="gene44042"/>
</dbReference>
<evidence type="ECO:0000313" key="3">
    <source>
        <dbReference type="EnsemblPlants" id="AES82441"/>
    </source>
</evidence>
<protein>
    <submittedName>
        <fullName evidence="1 3">Uncharacterized protein</fullName>
    </submittedName>
</protein>
<evidence type="ECO:0000313" key="4">
    <source>
        <dbReference type="Proteomes" id="UP000002051"/>
    </source>
</evidence>
<reference evidence="2" key="5">
    <citation type="journal article" date="2018" name="Nat. Plants">
        <title>Whole-genome landscape of Medicago truncatula symbiotic genes.</title>
        <authorList>
            <person name="Pecrix Y."/>
            <person name="Gamas P."/>
            <person name="Carrere S."/>
        </authorList>
    </citation>
    <scope>NUCLEOTIDE SEQUENCE</scope>
    <source>
        <tissue evidence="2">Leaves</tissue>
    </source>
</reference>
<evidence type="ECO:0000313" key="5">
    <source>
        <dbReference type="Proteomes" id="UP000265566"/>
    </source>
</evidence>
<dbReference type="Proteomes" id="UP000002051">
    <property type="component" value="Unassembled WGS sequence"/>
</dbReference>
<reference evidence="3" key="3">
    <citation type="submission" date="2015-04" db="UniProtKB">
        <authorList>
            <consortium name="EnsemblPlants"/>
        </authorList>
    </citation>
    <scope>IDENTIFICATION</scope>
    <source>
        <strain evidence="3">cv. Jemalong A17</strain>
    </source>
</reference>
<keyword evidence="4" id="KW-1185">Reference proteome</keyword>
<reference evidence="1 4" key="1">
    <citation type="journal article" date="2011" name="Nature">
        <title>The Medicago genome provides insight into the evolution of rhizobial symbioses.</title>
        <authorList>
            <person name="Young N.D."/>
            <person name="Debelle F."/>
            <person name="Oldroyd G.E."/>
            <person name="Geurts R."/>
            <person name="Cannon S.B."/>
            <person name="Udvardi M.K."/>
            <person name="Benedito V.A."/>
            <person name="Mayer K.F."/>
            <person name="Gouzy J."/>
            <person name="Schoof H."/>
            <person name="Van de Peer Y."/>
            <person name="Proost S."/>
            <person name="Cook D.R."/>
            <person name="Meyers B.C."/>
            <person name="Spannagl M."/>
            <person name="Cheung F."/>
            <person name="De Mita S."/>
            <person name="Krishnakumar V."/>
            <person name="Gundlach H."/>
            <person name="Zhou S."/>
            <person name="Mudge J."/>
            <person name="Bharti A.K."/>
            <person name="Murray J.D."/>
            <person name="Naoumkina M.A."/>
            <person name="Rosen B."/>
            <person name="Silverstein K.A."/>
            <person name="Tang H."/>
            <person name="Rombauts S."/>
            <person name="Zhao P.X."/>
            <person name="Zhou P."/>
            <person name="Barbe V."/>
            <person name="Bardou P."/>
            <person name="Bechner M."/>
            <person name="Bellec A."/>
            <person name="Berger A."/>
            <person name="Berges H."/>
            <person name="Bidwell S."/>
            <person name="Bisseling T."/>
            <person name="Choisne N."/>
            <person name="Couloux A."/>
            <person name="Denny R."/>
            <person name="Deshpande S."/>
            <person name="Dai X."/>
            <person name="Doyle J.J."/>
            <person name="Dudez A.M."/>
            <person name="Farmer A.D."/>
            <person name="Fouteau S."/>
            <person name="Franken C."/>
            <person name="Gibelin C."/>
            <person name="Gish J."/>
            <person name="Goldstein S."/>
            <person name="Gonzalez A.J."/>
            <person name="Green P.J."/>
            <person name="Hallab A."/>
            <person name="Hartog M."/>
            <person name="Hua A."/>
            <person name="Humphray S.J."/>
            <person name="Jeong D.H."/>
            <person name="Jing Y."/>
            <person name="Jocker A."/>
            <person name="Kenton S.M."/>
            <person name="Kim D.J."/>
            <person name="Klee K."/>
            <person name="Lai H."/>
            <person name="Lang C."/>
            <person name="Lin S."/>
            <person name="Macmil S.L."/>
            <person name="Magdelenat G."/>
            <person name="Matthews L."/>
            <person name="McCorrison J."/>
            <person name="Monaghan E.L."/>
            <person name="Mun J.H."/>
            <person name="Najar F.Z."/>
            <person name="Nicholson C."/>
            <person name="Noirot C."/>
            <person name="O'Bleness M."/>
            <person name="Paule C.R."/>
            <person name="Poulain J."/>
            <person name="Prion F."/>
            <person name="Qin B."/>
            <person name="Qu C."/>
            <person name="Retzel E.F."/>
            <person name="Riddle C."/>
            <person name="Sallet E."/>
            <person name="Samain S."/>
            <person name="Samson N."/>
            <person name="Sanders I."/>
            <person name="Saurat O."/>
            <person name="Scarpelli C."/>
            <person name="Schiex T."/>
            <person name="Segurens B."/>
            <person name="Severin A.J."/>
            <person name="Sherrier D.J."/>
            <person name="Shi R."/>
            <person name="Sims S."/>
            <person name="Singer S.R."/>
            <person name="Sinharoy S."/>
            <person name="Sterck L."/>
            <person name="Viollet A."/>
            <person name="Wang B.B."/>
            <person name="Wang K."/>
            <person name="Wang M."/>
            <person name="Wang X."/>
            <person name="Warfsmann J."/>
            <person name="Weissenbach J."/>
            <person name="White D.D."/>
            <person name="White J.D."/>
            <person name="Wiley G.B."/>
            <person name="Wincker P."/>
            <person name="Xing Y."/>
            <person name="Yang L."/>
            <person name="Yao Z."/>
            <person name="Ying F."/>
            <person name="Zhai J."/>
            <person name="Zhou L."/>
            <person name="Zuber A."/>
            <person name="Denarie J."/>
            <person name="Dixon R.A."/>
            <person name="May G.D."/>
            <person name="Schwartz D.C."/>
            <person name="Rogers J."/>
            <person name="Quetier F."/>
            <person name="Town C.D."/>
            <person name="Roe B.A."/>
        </authorList>
    </citation>
    <scope>NUCLEOTIDE SEQUENCE [LARGE SCALE GENOMIC DNA]</scope>
    <source>
        <strain evidence="1">A17</strain>
        <strain evidence="3 4">cv. Jemalong A17</strain>
    </source>
</reference>
<dbReference type="EMBL" id="PSQE01000007">
    <property type="protein sequence ID" value="RHN49233.1"/>
    <property type="molecule type" value="Genomic_DNA"/>
</dbReference>
<evidence type="ECO:0000313" key="1">
    <source>
        <dbReference type="EMBL" id="AES82441.1"/>
    </source>
</evidence>
<dbReference type="HOGENOM" id="CLU_2530946_0_0_1"/>
<gene>
    <name evidence="1" type="ordered locus">MTR_7g112800</name>
    <name evidence="2" type="ORF">MtrunA17_Chr7g0272331</name>
</gene>
<dbReference type="EnsemblPlants" id="AES82441">
    <property type="protein sequence ID" value="AES82441"/>
    <property type="gene ID" value="MTR_7g112800"/>
</dbReference>